<keyword evidence="1" id="KW-0812">Transmembrane</keyword>
<dbReference type="eggNOG" id="COG1757">
    <property type="taxonomic scope" value="Bacteria"/>
</dbReference>
<evidence type="ECO:0000313" key="2">
    <source>
        <dbReference type="EMBL" id="GAL04603.1"/>
    </source>
</evidence>
<feature type="transmembrane region" description="Helical" evidence="1">
    <location>
        <begin position="6"/>
        <end position="28"/>
    </location>
</feature>
<evidence type="ECO:0000256" key="1">
    <source>
        <dbReference type="SAM" id="Phobius"/>
    </source>
</evidence>
<reference evidence="2 3" key="1">
    <citation type="journal article" date="2014" name="Genome Announc.">
        <title>Draft Genome Sequences of Two Vibrionaceae Species, Vibrio ponticus C121 and Photobacterium aphoticum C119, Isolated as Coral Reef Microbiota.</title>
        <authorList>
            <person name="Al-saari N."/>
            <person name="Meirelles P.M."/>
            <person name="Mino S."/>
            <person name="Suda W."/>
            <person name="Oshima K."/>
            <person name="Hattori M."/>
            <person name="Ohkuma M."/>
            <person name="Thompson F.L."/>
            <person name="Gomez-Gil B."/>
            <person name="Sawabe T."/>
            <person name="Sawabe T."/>
        </authorList>
    </citation>
    <scope>NUCLEOTIDE SEQUENCE [LARGE SCALE GENOMIC DNA]</scope>
    <source>
        <strain evidence="2 3">JCM 19237</strain>
    </source>
</reference>
<protein>
    <submittedName>
        <fullName evidence="2">Predicted lysine transporter NhaC family</fullName>
    </submittedName>
</protein>
<keyword evidence="1" id="KW-0472">Membrane</keyword>
<sequence>MAIGYTHSAWIGVAVSGAWFVLFCLYAMRKNQPIMEMAKAQ</sequence>
<gene>
    <name evidence="2" type="ORF">JCM19237_1275</name>
</gene>
<evidence type="ECO:0000313" key="3">
    <source>
        <dbReference type="Proteomes" id="UP000029227"/>
    </source>
</evidence>
<proteinExistence type="predicted"/>
<dbReference type="AlphaFoldDB" id="A0A090QQR9"/>
<organism evidence="2 3">
    <name type="scientific">Photobacterium aphoticum</name>
    <dbReference type="NCBI Taxonomy" id="754436"/>
    <lineage>
        <taxon>Bacteria</taxon>
        <taxon>Pseudomonadati</taxon>
        <taxon>Pseudomonadota</taxon>
        <taxon>Gammaproteobacteria</taxon>
        <taxon>Vibrionales</taxon>
        <taxon>Vibrionaceae</taxon>
        <taxon>Photobacterium</taxon>
    </lineage>
</organism>
<name>A0A090QQR9_9GAMM</name>
<keyword evidence="1" id="KW-1133">Transmembrane helix</keyword>
<comment type="caution">
    <text evidence="2">The sequence shown here is derived from an EMBL/GenBank/DDBJ whole genome shotgun (WGS) entry which is preliminary data.</text>
</comment>
<dbReference type="Proteomes" id="UP000029227">
    <property type="component" value="Unassembled WGS sequence"/>
</dbReference>
<accession>A0A090QQR9</accession>
<dbReference type="EMBL" id="BBMN01000004">
    <property type="protein sequence ID" value="GAL04603.1"/>
    <property type="molecule type" value="Genomic_DNA"/>
</dbReference>
<dbReference type="STRING" id="754436.JCM19237_1275"/>